<comment type="caution">
    <text evidence="3">The sequence shown here is derived from an EMBL/GenBank/DDBJ whole genome shotgun (WGS) entry which is preliminary data.</text>
</comment>
<feature type="domain" description="TIR" evidence="2">
    <location>
        <begin position="16"/>
        <end position="119"/>
    </location>
</feature>
<dbReference type="Gene3D" id="3.40.50.10070">
    <property type="entry name" value="TolB, N-terminal domain"/>
    <property type="match status" value="1"/>
</dbReference>
<evidence type="ECO:0000256" key="1">
    <source>
        <dbReference type="PROSITE-ProRule" id="PRU00339"/>
    </source>
</evidence>
<protein>
    <recommendedName>
        <fullName evidence="2">TIR domain-containing protein</fullName>
    </recommendedName>
</protein>
<dbReference type="AlphaFoldDB" id="A0A0H0XP95"/>
<dbReference type="Gene3D" id="1.25.40.10">
    <property type="entry name" value="Tetratricopeptide repeat domain"/>
    <property type="match status" value="1"/>
</dbReference>
<gene>
    <name evidence="3" type="ORF">AAV99_02000</name>
</gene>
<dbReference type="GO" id="GO:0007165">
    <property type="term" value="P:signal transduction"/>
    <property type="evidence" value="ECO:0007669"/>
    <property type="project" value="InterPro"/>
</dbReference>
<dbReference type="PROSITE" id="PS50005">
    <property type="entry name" value="TPR"/>
    <property type="match status" value="1"/>
</dbReference>
<dbReference type="SMART" id="SM00028">
    <property type="entry name" value="TPR"/>
    <property type="match status" value="3"/>
</dbReference>
<proteinExistence type="predicted"/>
<organism evidence="3 4">
    <name type="scientific">Aurantiacibacter marinus</name>
    <dbReference type="NCBI Taxonomy" id="874156"/>
    <lineage>
        <taxon>Bacteria</taxon>
        <taxon>Pseudomonadati</taxon>
        <taxon>Pseudomonadota</taxon>
        <taxon>Alphaproteobacteria</taxon>
        <taxon>Sphingomonadales</taxon>
        <taxon>Erythrobacteraceae</taxon>
        <taxon>Aurantiacibacter</taxon>
    </lineage>
</organism>
<dbReference type="SUPFAM" id="SSF52200">
    <property type="entry name" value="Toll/Interleukin receptor TIR domain"/>
    <property type="match status" value="1"/>
</dbReference>
<dbReference type="RefSeq" id="WP_047092270.1">
    <property type="nucleotide sequence ID" value="NZ_LBHU01000001.1"/>
</dbReference>
<dbReference type="InterPro" id="IPR035897">
    <property type="entry name" value="Toll_tir_struct_dom_sf"/>
</dbReference>
<feature type="repeat" description="TPR" evidence="1">
    <location>
        <begin position="488"/>
        <end position="521"/>
    </location>
</feature>
<dbReference type="InterPro" id="IPR019734">
    <property type="entry name" value="TPR_rpt"/>
</dbReference>
<dbReference type="Gene3D" id="3.40.50.10140">
    <property type="entry name" value="Toll/interleukin-1 receptor homology (TIR) domain"/>
    <property type="match status" value="1"/>
</dbReference>
<keyword evidence="1" id="KW-0802">TPR repeat</keyword>
<accession>A0A0H0XP95</accession>
<name>A0A0H0XP95_9SPHN</name>
<keyword evidence="4" id="KW-1185">Reference proteome</keyword>
<dbReference type="Proteomes" id="UP000053455">
    <property type="component" value="Unassembled WGS sequence"/>
</dbReference>
<dbReference type="PANTHER" id="PTHR12558:SF33">
    <property type="entry name" value="BLL7664 PROTEIN"/>
    <property type="match status" value="1"/>
</dbReference>
<sequence>MTTAETGAEGSGAMTVFFSYSRADQAIALPIISLLEQAGFRVWWDGMLGAGAQYLETTEEALESARAVVVLWTETSIGSNWVRDEAMSGRERGCLVPISVDGSLPPLGFRQFQVLDLSVCKGQHDTPAARELLRAVAKLHDRDVPEMPLDAAVAPLLSPTRRNLLLAGLGGTIVVGGGFAVVSLLDSGSASAGNSIAVLPFRDDSPDAEQTYLAAGIAAELRSMLSGNQALRVIARSTSEAVQERGDDALTIARELSVDYVVEGSVRVADGVANLSADLIDGATGLGRWSRMYSQPADDLIGLQQELASAISSQLSLEISDAQGVLQLGETTVPAAFEAYLRGWQHYIDVQGHEGLGEVLVMFENAVRLDPQFAGAWAGQAAALTALGHTASSAAETQQYYARAQDAAGRAIELGPDLAEAHSLLGTILFETQLQAREAAPHYERSIELGSGSSPIEARYAAFSALTGREDAALRAIEKAMDLDPLNPTIFKEAGLVHYSARRFDRAIALHRQALSLNPDISGSHSWIGSSLIHQGDLEAALEACLLEPSRLLRTPSLAIVYHLQGNAEQAEAALGELVDSYGDAGLYQQAQVLSQWGNAGEAMLKLQNAFEIGDAGLNYLRMDPMLDPLRDRADFIDLQQRLGFTAVVAS</sequence>
<dbReference type="PANTHER" id="PTHR12558">
    <property type="entry name" value="CELL DIVISION CYCLE 16,23,27"/>
    <property type="match status" value="1"/>
</dbReference>
<dbReference type="EMBL" id="LBHU01000001">
    <property type="protein sequence ID" value="KLI64408.1"/>
    <property type="molecule type" value="Genomic_DNA"/>
</dbReference>
<dbReference type="OrthoDB" id="105971at2"/>
<dbReference type="Pfam" id="PF13432">
    <property type="entry name" value="TPR_16"/>
    <property type="match status" value="2"/>
</dbReference>
<dbReference type="InterPro" id="IPR011990">
    <property type="entry name" value="TPR-like_helical_dom_sf"/>
</dbReference>
<dbReference type="Pfam" id="PF13676">
    <property type="entry name" value="TIR_2"/>
    <property type="match status" value="1"/>
</dbReference>
<evidence type="ECO:0000259" key="2">
    <source>
        <dbReference type="Pfam" id="PF13676"/>
    </source>
</evidence>
<dbReference type="InterPro" id="IPR000157">
    <property type="entry name" value="TIR_dom"/>
</dbReference>
<evidence type="ECO:0000313" key="4">
    <source>
        <dbReference type="Proteomes" id="UP000053455"/>
    </source>
</evidence>
<dbReference type="SUPFAM" id="SSF48452">
    <property type="entry name" value="TPR-like"/>
    <property type="match status" value="1"/>
</dbReference>
<evidence type="ECO:0000313" key="3">
    <source>
        <dbReference type="EMBL" id="KLI64408.1"/>
    </source>
</evidence>
<reference evidence="3 4" key="1">
    <citation type="submission" date="2015-04" db="EMBL/GenBank/DDBJ databases">
        <title>The draft genome sequence of Erythrobacter marinus HWDM-33.</title>
        <authorList>
            <person name="Zhuang L."/>
            <person name="Liu Y."/>
            <person name="Shao Z."/>
        </authorList>
    </citation>
    <scope>NUCLEOTIDE SEQUENCE [LARGE SCALE GENOMIC DNA]</scope>
    <source>
        <strain evidence="3 4">HWDM-33</strain>
    </source>
</reference>
<dbReference type="PATRIC" id="fig|874156.12.peg.419"/>
<dbReference type="STRING" id="874156.GCA_001021555_00880"/>